<evidence type="ECO:0000313" key="3">
    <source>
        <dbReference type="Proteomes" id="UP000053477"/>
    </source>
</evidence>
<dbReference type="Proteomes" id="UP000053477">
    <property type="component" value="Unassembled WGS sequence"/>
</dbReference>
<feature type="region of interest" description="Disordered" evidence="1">
    <location>
        <begin position="103"/>
        <end position="127"/>
    </location>
</feature>
<evidence type="ECO:0000313" key="2">
    <source>
        <dbReference type="EMBL" id="KLO15847.1"/>
    </source>
</evidence>
<dbReference type="InParanoid" id="A0A0H2RW47"/>
<evidence type="ECO:0000256" key="1">
    <source>
        <dbReference type="SAM" id="MobiDB-lite"/>
    </source>
</evidence>
<keyword evidence="3" id="KW-1185">Reference proteome</keyword>
<sequence>MLLFARPTPSDIHHLGTSLLLCTSVNASATEAEVFRCQDVEWEGEESSKELRSGEYFDRYHDDYYIVVFEKEQRHFEFETSLDIWRGEVEIQLMNGDEKMTTIGLDEGEAPSEVDLASETMRKKRKR</sequence>
<proteinExistence type="predicted"/>
<dbReference type="EMBL" id="KQ085924">
    <property type="protein sequence ID" value="KLO15847.1"/>
    <property type="molecule type" value="Genomic_DNA"/>
</dbReference>
<dbReference type="AlphaFoldDB" id="A0A0H2RW47"/>
<name>A0A0H2RW47_9AGAM</name>
<gene>
    <name evidence="2" type="ORF">SCHPADRAFT_888257</name>
</gene>
<organism evidence="2 3">
    <name type="scientific">Schizopora paradoxa</name>
    <dbReference type="NCBI Taxonomy" id="27342"/>
    <lineage>
        <taxon>Eukaryota</taxon>
        <taxon>Fungi</taxon>
        <taxon>Dikarya</taxon>
        <taxon>Basidiomycota</taxon>
        <taxon>Agaricomycotina</taxon>
        <taxon>Agaricomycetes</taxon>
        <taxon>Hymenochaetales</taxon>
        <taxon>Schizoporaceae</taxon>
        <taxon>Schizopora</taxon>
    </lineage>
</organism>
<protein>
    <submittedName>
        <fullName evidence="2">Uncharacterized protein</fullName>
    </submittedName>
</protein>
<accession>A0A0H2RW47</accession>
<reference evidence="2 3" key="1">
    <citation type="submission" date="2015-04" db="EMBL/GenBank/DDBJ databases">
        <title>Complete genome sequence of Schizopora paradoxa KUC8140, a cosmopolitan wood degrader in East Asia.</title>
        <authorList>
            <consortium name="DOE Joint Genome Institute"/>
            <person name="Min B."/>
            <person name="Park H."/>
            <person name="Jang Y."/>
            <person name="Kim J.-J."/>
            <person name="Kim K.H."/>
            <person name="Pangilinan J."/>
            <person name="Lipzen A."/>
            <person name="Riley R."/>
            <person name="Grigoriev I.V."/>
            <person name="Spatafora J.W."/>
            <person name="Choi I.-G."/>
        </authorList>
    </citation>
    <scope>NUCLEOTIDE SEQUENCE [LARGE SCALE GENOMIC DNA]</scope>
    <source>
        <strain evidence="2 3">KUC8140</strain>
    </source>
</reference>